<evidence type="ECO:0000256" key="4">
    <source>
        <dbReference type="ARBA" id="ARBA00019665"/>
    </source>
</evidence>
<comment type="function">
    <text evidence="17">Member of the two-component regulatory system PhoR/PhoB involved in the phosphate regulon genes expression. PhoR may function as a membrane-associated protein kinase that phosphorylates PhoB in response to environmental signals.</text>
</comment>
<evidence type="ECO:0000256" key="6">
    <source>
        <dbReference type="ARBA" id="ARBA00022475"/>
    </source>
</evidence>
<comment type="subcellular location">
    <subcellularLocation>
        <location evidence="2">Cell inner membrane</location>
        <topology evidence="2">Multi-pass membrane protein</topology>
    </subcellularLocation>
</comment>
<dbReference type="PANTHER" id="PTHR45453:SF1">
    <property type="entry name" value="PHOSPHATE REGULON SENSOR PROTEIN PHOR"/>
    <property type="match status" value="1"/>
</dbReference>
<evidence type="ECO:0000256" key="16">
    <source>
        <dbReference type="ARBA" id="ARBA00023136"/>
    </source>
</evidence>
<dbReference type="Pfam" id="PF11808">
    <property type="entry name" value="PhoR"/>
    <property type="match status" value="1"/>
</dbReference>
<evidence type="ECO:0000256" key="8">
    <source>
        <dbReference type="ARBA" id="ARBA00022592"/>
    </source>
</evidence>
<dbReference type="Proteomes" id="UP000295129">
    <property type="component" value="Unassembled WGS sequence"/>
</dbReference>
<comment type="catalytic activity">
    <reaction evidence="1">
        <text>ATP + protein L-histidine = ADP + protein N-phospho-L-histidine.</text>
        <dbReference type="EC" id="2.7.13.3"/>
    </reaction>
</comment>
<reference evidence="20 21" key="1">
    <citation type="submission" date="2019-03" db="EMBL/GenBank/DDBJ databases">
        <title>Genomic Encyclopedia of Type Strains, Phase IV (KMG-IV): sequencing the most valuable type-strain genomes for metagenomic binning, comparative biology and taxonomic classification.</title>
        <authorList>
            <person name="Goeker M."/>
        </authorList>
    </citation>
    <scope>NUCLEOTIDE SEQUENCE [LARGE SCALE GENOMIC DNA]</scope>
    <source>
        <strain evidence="20 21">DSM 12121</strain>
    </source>
</reference>
<dbReference type="SMART" id="SM00387">
    <property type="entry name" value="HATPase_c"/>
    <property type="match status" value="1"/>
</dbReference>
<dbReference type="SUPFAM" id="SSF47384">
    <property type="entry name" value="Homodimeric domain of signal transducing histidine kinase"/>
    <property type="match status" value="1"/>
</dbReference>
<dbReference type="SMART" id="SM00091">
    <property type="entry name" value="PAS"/>
    <property type="match status" value="1"/>
</dbReference>
<accession>A0A4R6DR99</accession>
<dbReference type="GO" id="GO:0004721">
    <property type="term" value="F:phosphoprotein phosphatase activity"/>
    <property type="evidence" value="ECO:0007669"/>
    <property type="project" value="InterPro"/>
</dbReference>
<dbReference type="CDD" id="cd00130">
    <property type="entry name" value="PAS"/>
    <property type="match status" value="1"/>
</dbReference>
<evidence type="ECO:0000259" key="19">
    <source>
        <dbReference type="PROSITE" id="PS50109"/>
    </source>
</evidence>
<evidence type="ECO:0000256" key="18">
    <source>
        <dbReference type="SAM" id="Phobius"/>
    </source>
</evidence>
<dbReference type="InterPro" id="IPR003661">
    <property type="entry name" value="HisK_dim/P_dom"/>
</dbReference>
<evidence type="ECO:0000256" key="3">
    <source>
        <dbReference type="ARBA" id="ARBA00012438"/>
    </source>
</evidence>
<dbReference type="GO" id="GO:0005524">
    <property type="term" value="F:ATP binding"/>
    <property type="evidence" value="ECO:0007669"/>
    <property type="project" value="UniProtKB-KW"/>
</dbReference>
<gene>
    <name evidence="20" type="ORF">C7389_12383</name>
</gene>
<evidence type="ECO:0000256" key="14">
    <source>
        <dbReference type="ARBA" id="ARBA00022989"/>
    </source>
</evidence>
<dbReference type="InterPro" id="IPR014310">
    <property type="entry name" value="Sig_transdc_His_kinase_PhoR"/>
</dbReference>
<dbReference type="InterPro" id="IPR036890">
    <property type="entry name" value="HATPase_C_sf"/>
</dbReference>
<keyword evidence="5" id="KW-0813">Transport</keyword>
<dbReference type="Pfam" id="PF00512">
    <property type="entry name" value="HisKA"/>
    <property type="match status" value="1"/>
</dbReference>
<feature type="domain" description="Histidine kinase" evidence="19">
    <location>
        <begin position="204"/>
        <end position="422"/>
    </location>
</feature>
<keyword evidence="9" id="KW-0808">Transferase</keyword>
<dbReference type="FunFam" id="3.30.565.10:FF:000006">
    <property type="entry name" value="Sensor histidine kinase WalK"/>
    <property type="match status" value="1"/>
</dbReference>
<keyword evidence="21" id="KW-1185">Reference proteome</keyword>
<dbReference type="InterPro" id="IPR003594">
    <property type="entry name" value="HATPase_dom"/>
</dbReference>
<dbReference type="EMBL" id="SNVV01000023">
    <property type="protein sequence ID" value="TDN47009.1"/>
    <property type="molecule type" value="Genomic_DNA"/>
</dbReference>
<dbReference type="SUPFAM" id="SSF55785">
    <property type="entry name" value="PYP-like sensor domain (PAS domain)"/>
    <property type="match status" value="1"/>
</dbReference>
<evidence type="ECO:0000256" key="13">
    <source>
        <dbReference type="ARBA" id="ARBA00022840"/>
    </source>
</evidence>
<dbReference type="InterPro" id="IPR050351">
    <property type="entry name" value="BphY/WalK/GraS-like"/>
</dbReference>
<evidence type="ECO:0000256" key="9">
    <source>
        <dbReference type="ARBA" id="ARBA00022679"/>
    </source>
</evidence>
<evidence type="ECO:0000256" key="7">
    <source>
        <dbReference type="ARBA" id="ARBA00022553"/>
    </source>
</evidence>
<dbReference type="InterPro" id="IPR005467">
    <property type="entry name" value="His_kinase_dom"/>
</dbReference>
<dbReference type="Gene3D" id="3.30.450.20">
    <property type="entry name" value="PAS domain"/>
    <property type="match status" value="1"/>
</dbReference>
<keyword evidence="16 18" id="KW-0472">Membrane</keyword>
<dbReference type="InterPro" id="IPR035965">
    <property type="entry name" value="PAS-like_dom_sf"/>
</dbReference>
<evidence type="ECO:0000313" key="20">
    <source>
        <dbReference type="EMBL" id="TDN47009.1"/>
    </source>
</evidence>
<dbReference type="InterPro" id="IPR021766">
    <property type="entry name" value="PhoR_N"/>
</dbReference>
<dbReference type="InterPro" id="IPR004358">
    <property type="entry name" value="Sig_transdc_His_kin-like_C"/>
</dbReference>
<evidence type="ECO:0000256" key="12">
    <source>
        <dbReference type="ARBA" id="ARBA00022777"/>
    </source>
</evidence>
<feature type="transmembrane region" description="Helical" evidence="18">
    <location>
        <begin position="6"/>
        <end position="34"/>
    </location>
</feature>
<keyword evidence="8" id="KW-0592">Phosphate transport</keyword>
<dbReference type="EC" id="2.7.13.3" evidence="3"/>
<dbReference type="RefSeq" id="WP_246034913.1">
    <property type="nucleotide sequence ID" value="NZ_SNVV01000023.1"/>
</dbReference>
<sequence>MSSLALVAVLALVVAALAGISWGLFIMVLGLLLLGWHHLRNLQRLVHWAREPVGSPLPRAFGTWDMIFADLGRRARVAYDMRDRLSTALERFHDASQAMPDGVMYLSDTDTIEWINLKAEQHFGLNRQHDIGAPVTNLVRQPEFVAYLASNHFAEPLVLQAGRRGGLTLQIQVVPFGDDQKMVLSRDISQLERLETMRRDFVANVSHELRTPLTVVGGFLETLIDGLDDYSREDVIHFLRLADEQSSRMRRLIDDLLTLSALETGAPAPAEEKIDVVELVREVTREVELLSAGRHQVELSMEGDGMLLGSHKELDSAFSNLGSNAVRYTPEGGRICIAWRRDENGGGEFSVTDTGIGVAPEHLPRLTERFYRVDRGRSRETGGTGLGLAIVKHILTRHQAELSINSRPGEGSRFAARFPSSRFKP</sequence>
<dbReference type="GO" id="GO:0005886">
    <property type="term" value="C:plasma membrane"/>
    <property type="evidence" value="ECO:0007669"/>
    <property type="project" value="UniProtKB-SubCell"/>
</dbReference>
<keyword evidence="15" id="KW-0902">Two-component regulatory system</keyword>
<dbReference type="GO" id="GO:0016036">
    <property type="term" value="P:cellular response to phosphate starvation"/>
    <property type="evidence" value="ECO:0007669"/>
    <property type="project" value="TreeGrafter"/>
</dbReference>
<dbReference type="Pfam" id="PF02518">
    <property type="entry name" value="HATPase_c"/>
    <property type="match status" value="1"/>
</dbReference>
<keyword evidence="12 20" id="KW-0418">Kinase</keyword>
<dbReference type="InterPro" id="IPR036097">
    <property type="entry name" value="HisK_dim/P_sf"/>
</dbReference>
<evidence type="ECO:0000256" key="17">
    <source>
        <dbReference type="ARBA" id="ARBA00025207"/>
    </source>
</evidence>
<evidence type="ECO:0000256" key="5">
    <source>
        <dbReference type="ARBA" id="ARBA00022448"/>
    </source>
</evidence>
<evidence type="ECO:0000256" key="15">
    <source>
        <dbReference type="ARBA" id="ARBA00023012"/>
    </source>
</evidence>
<keyword evidence="14 18" id="KW-1133">Transmembrane helix</keyword>
<comment type="caution">
    <text evidence="20">The sequence shown here is derived from an EMBL/GenBank/DDBJ whole genome shotgun (WGS) entry which is preliminary data.</text>
</comment>
<keyword evidence="13" id="KW-0067">ATP-binding</keyword>
<dbReference type="Gene3D" id="3.30.565.10">
    <property type="entry name" value="Histidine kinase-like ATPase, C-terminal domain"/>
    <property type="match status" value="1"/>
</dbReference>
<keyword evidence="6" id="KW-1003">Cell membrane</keyword>
<keyword evidence="10 18" id="KW-0812">Transmembrane</keyword>
<dbReference type="AlphaFoldDB" id="A0A4R6DR99"/>
<organism evidence="20 21">
    <name type="scientific">Azoarcus indigens</name>
    <dbReference type="NCBI Taxonomy" id="29545"/>
    <lineage>
        <taxon>Bacteria</taxon>
        <taxon>Pseudomonadati</taxon>
        <taxon>Pseudomonadota</taxon>
        <taxon>Betaproteobacteria</taxon>
        <taxon>Rhodocyclales</taxon>
        <taxon>Zoogloeaceae</taxon>
        <taxon>Azoarcus</taxon>
    </lineage>
</organism>
<dbReference type="GO" id="GO:0000155">
    <property type="term" value="F:phosphorelay sensor kinase activity"/>
    <property type="evidence" value="ECO:0007669"/>
    <property type="project" value="InterPro"/>
</dbReference>
<evidence type="ECO:0000256" key="2">
    <source>
        <dbReference type="ARBA" id="ARBA00004429"/>
    </source>
</evidence>
<dbReference type="SMART" id="SM00388">
    <property type="entry name" value="HisKA"/>
    <property type="match status" value="1"/>
</dbReference>
<protein>
    <recommendedName>
        <fullName evidence="4">Phosphate regulon sensor protein PhoR</fullName>
        <ecNumber evidence="3">2.7.13.3</ecNumber>
    </recommendedName>
</protein>
<evidence type="ECO:0000256" key="11">
    <source>
        <dbReference type="ARBA" id="ARBA00022741"/>
    </source>
</evidence>
<keyword evidence="11" id="KW-0547">Nucleotide-binding</keyword>
<dbReference type="Gene3D" id="1.10.287.130">
    <property type="match status" value="1"/>
</dbReference>
<dbReference type="NCBIfam" id="TIGR02966">
    <property type="entry name" value="phoR_proteo"/>
    <property type="match status" value="1"/>
</dbReference>
<proteinExistence type="predicted"/>
<name>A0A4R6DR99_9RHOO</name>
<dbReference type="FunFam" id="1.10.287.130:FF:000001">
    <property type="entry name" value="Two-component sensor histidine kinase"/>
    <property type="match status" value="1"/>
</dbReference>
<dbReference type="PANTHER" id="PTHR45453">
    <property type="entry name" value="PHOSPHATE REGULON SENSOR PROTEIN PHOR"/>
    <property type="match status" value="1"/>
</dbReference>
<evidence type="ECO:0000313" key="21">
    <source>
        <dbReference type="Proteomes" id="UP000295129"/>
    </source>
</evidence>
<dbReference type="Pfam" id="PF13188">
    <property type="entry name" value="PAS_8"/>
    <property type="match status" value="1"/>
</dbReference>
<dbReference type="CDD" id="cd00082">
    <property type="entry name" value="HisKA"/>
    <property type="match status" value="1"/>
</dbReference>
<dbReference type="InterPro" id="IPR000014">
    <property type="entry name" value="PAS"/>
</dbReference>
<keyword evidence="7" id="KW-0597">Phosphoprotein</keyword>
<dbReference type="PRINTS" id="PR00344">
    <property type="entry name" value="BCTRLSENSOR"/>
</dbReference>
<evidence type="ECO:0000256" key="1">
    <source>
        <dbReference type="ARBA" id="ARBA00000085"/>
    </source>
</evidence>
<dbReference type="PROSITE" id="PS50109">
    <property type="entry name" value="HIS_KIN"/>
    <property type="match status" value="1"/>
</dbReference>
<dbReference type="GO" id="GO:0006817">
    <property type="term" value="P:phosphate ion transport"/>
    <property type="evidence" value="ECO:0007669"/>
    <property type="project" value="UniProtKB-KW"/>
</dbReference>
<dbReference type="SUPFAM" id="SSF55874">
    <property type="entry name" value="ATPase domain of HSP90 chaperone/DNA topoisomerase II/histidine kinase"/>
    <property type="match status" value="1"/>
</dbReference>
<evidence type="ECO:0000256" key="10">
    <source>
        <dbReference type="ARBA" id="ARBA00022692"/>
    </source>
</evidence>